<reference evidence="9" key="1">
    <citation type="journal article" date="2020" name="mSystems">
        <title>Genome- and Community-Level Interaction Insights into Carbon Utilization and Element Cycling Functions of Hydrothermarchaeota in Hydrothermal Sediment.</title>
        <authorList>
            <person name="Zhou Z."/>
            <person name="Liu Y."/>
            <person name="Xu W."/>
            <person name="Pan J."/>
            <person name="Luo Z.H."/>
            <person name="Li M."/>
        </authorList>
    </citation>
    <scope>NUCLEOTIDE SEQUENCE [LARGE SCALE GENOMIC DNA]</scope>
    <source>
        <strain evidence="9">SpSt-123</strain>
    </source>
</reference>
<dbReference type="InterPro" id="IPR046938">
    <property type="entry name" value="DNA_clamp_sf"/>
</dbReference>
<accession>A0A7C1I7U8</accession>
<dbReference type="GO" id="GO:0006272">
    <property type="term" value="P:leading strand elongation"/>
    <property type="evidence" value="ECO:0007669"/>
    <property type="project" value="TreeGrafter"/>
</dbReference>
<dbReference type="EMBL" id="DSDY01000147">
    <property type="protein sequence ID" value="HDS10909.1"/>
    <property type="molecule type" value="Genomic_DNA"/>
</dbReference>
<comment type="function">
    <text evidence="4">Sliding clamp subunit that acts as a moving platform for DNA processing. Responsible for tethering the catalytic subunit of DNA polymerase and other proteins to DNA during high-speed replication.</text>
</comment>
<dbReference type="InterPro" id="IPR022648">
    <property type="entry name" value="Pr_cel_nuc_antig_N"/>
</dbReference>
<sequence>MKVRYGAGHVWRYIVSGLKELIKEGVFIFREDGVRFRALDPSHVVMIDMYFPKDSFSEYEVNGEVKVPLNIEELARVFRRAGKKDSLVMELAGDKLKITFEGRFQRIFYEPLISLEYAEIGEIKAPFKVDVRLASSIFQESVKDIEPVGEILGLEADNEKLILFNEGETAKAIIELTPESGIISSLVEEPQRSIYSYEYIDAFLPISKVADTVRIQFSNDMPLKLTYELADGAWFTTYVAPRAE</sequence>
<dbReference type="Pfam" id="PF00705">
    <property type="entry name" value="PCNA_N"/>
    <property type="match status" value="1"/>
</dbReference>
<dbReference type="GO" id="GO:0006275">
    <property type="term" value="P:regulation of DNA replication"/>
    <property type="evidence" value="ECO:0007669"/>
    <property type="project" value="UniProtKB-UniRule"/>
</dbReference>
<protein>
    <recommendedName>
        <fullName evidence="4">DNA polymerase sliding clamp</fullName>
    </recommendedName>
    <alternativeName>
        <fullName evidence="4">Proliferating cell nuclear antigen homolog</fullName>
        <shortName evidence="4">PCNA</shortName>
    </alternativeName>
</protein>
<gene>
    <name evidence="4" type="primary">pcn</name>
    <name evidence="9" type="ORF">ENO04_04775</name>
</gene>
<dbReference type="PANTHER" id="PTHR11352">
    <property type="entry name" value="PROLIFERATING CELL NUCLEAR ANTIGEN"/>
    <property type="match status" value="1"/>
</dbReference>
<organism evidence="9">
    <name type="scientific">Fervidicoccus fontis</name>
    <dbReference type="NCBI Taxonomy" id="683846"/>
    <lineage>
        <taxon>Archaea</taxon>
        <taxon>Thermoproteota</taxon>
        <taxon>Thermoprotei</taxon>
        <taxon>Fervidicoccales</taxon>
        <taxon>Fervidicoccaceae</taxon>
        <taxon>Fervidicoccus</taxon>
    </lineage>
</organism>
<keyword evidence="2 4" id="KW-0235">DNA replication</keyword>
<evidence type="ECO:0000259" key="8">
    <source>
        <dbReference type="Pfam" id="PF02747"/>
    </source>
</evidence>
<comment type="function">
    <text evidence="6">Sliding clamp subunit. Responsible for tethering the catalytic subunit of DNA polymerase to DNA during high-speed replication.</text>
</comment>
<dbReference type="PRINTS" id="PR00339">
    <property type="entry name" value="PCNACYCLIN"/>
</dbReference>
<dbReference type="PANTHER" id="PTHR11352:SF0">
    <property type="entry name" value="PROLIFERATING CELL NUCLEAR ANTIGEN"/>
    <property type="match status" value="1"/>
</dbReference>
<evidence type="ECO:0000256" key="1">
    <source>
        <dbReference type="ARBA" id="ARBA00010462"/>
    </source>
</evidence>
<evidence type="ECO:0000256" key="6">
    <source>
        <dbReference type="RuleBase" id="RU003673"/>
    </source>
</evidence>
<evidence type="ECO:0000259" key="7">
    <source>
        <dbReference type="Pfam" id="PF00705"/>
    </source>
</evidence>
<evidence type="ECO:0000256" key="4">
    <source>
        <dbReference type="HAMAP-Rule" id="MF_00317"/>
    </source>
</evidence>
<evidence type="ECO:0000256" key="5">
    <source>
        <dbReference type="RuleBase" id="RU003671"/>
    </source>
</evidence>
<name>A0A7C1I7U8_9CREN</name>
<comment type="similarity">
    <text evidence="1 4 5">Belongs to the PCNA family.</text>
</comment>
<dbReference type="CDD" id="cd00577">
    <property type="entry name" value="PCNA"/>
    <property type="match status" value="1"/>
</dbReference>
<dbReference type="Gene3D" id="3.70.10.10">
    <property type="match status" value="1"/>
</dbReference>
<dbReference type="GO" id="GO:0003677">
    <property type="term" value="F:DNA binding"/>
    <property type="evidence" value="ECO:0007669"/>
    <property type="project" value="UniProtKB-UniRule"/>
</dbReference>
<evidence type="ECO:0000256" key="3">
    <source>
        <dbReference type="ARBA" id="ARBA00023125"/>
    </source>
</evidence>
<evidence type="ECO:0000313" key="9">
    <source>
        <dbReference type="EMBL" id="HDS10909.1"/>
    </source>
</evidence>
<proteinExistence type="inferred from homology"/>
<keyword evidence="3 4" id="KW-0238">DNA-binding</keyword>
<feature type="domain" description="Proliferating cell nuclear antigen PCNA C-terminal" evidence="8">
    <location>
        <begin position="127"/>
        <end position="241"/>
    </location>
</feature>
<dbReference type="GO" id="GO:0030337">
    <property type="term" value="F:DNA polymerase processivity factor activity"/>
    <property type="evidence" value="ECO:0007669"/>
    <property type="project" value="UniProtKB-UniRule"/>
</dbReference>
<evidence type="ECO:0000256" key="2">
    <source>
        <dbReference type="ARBA" id="ARBA00022705"/>
    </source>
</evidence>
<dbReference type="InterPro" id="IPR022649">
    <property type="entry name" value="Pr_cel_nuc_antig_C"/>
</dbReference>
<feature type="domain" description="Proliferating cell nuclear antigen PCNA N-terminal" evidence="7">
    <location>
        <begin position="3"/>
        <end position="101"/>
    </location>
</feature>
<dbReference type="SUPFAM" id="SSF55979">
    <property type="entry name" value="DNA clamp"/>
    <property type="match status" value="2"/>
</dbReference>
<comment type="subunit">
    <text evidence="4">Homotrimer. The subunits circularize to form a toroid; DNA passes through its center. Replication factor C (RFC) is required to load the toroid on the DNA.</text>
</comment>
<dbReference type="HAMAP" id="MF_00317">
    <property type="entry name" value="DNApol_clamp_arch"/>
    <property type="match status" value="1"/>
</dbReference>
<comment type="caution">
    <text evidence="9">The sequence shown here is derived from an EMBL/GenBank/DDBJ whole genome shotgun (WGS) entry which is preliminary data.</text>
</comment>
<dbReference type="Pfam" id="PF02747">
    <property type="entry name" value="PCNA_C"/>
    <property type="match status" value="1"/>
</dbReference>
<dbReference type="AlphaFoldDB" id="A0A7C1I7U8"/>
<dbReference type="InterPro" id="IPR000730">
    <property type="entry name" value="Pr_cel_nuc_antig"/>
</dbReference>